<dbReference type="EMBL" id="JBFOLJ010000002">
    <property type="protein sequence ID" value="KAL2554851.1"/>
    <property type="molecule type" value="Genomic_DNA"/>
</dbReference>
<name>A0ABD1WYR0_9LAMI</name>
<dbReference type="AlphaFoldDB" id="A0ABD1WYR0"/>
<proteinExistence type="predicted"/>
<protein>
    <submittedName>
        <fullName evidence="1">Phospholipid-transporting ATPase</fullName>
    </submittedName>
</protein>
<organism evidence="1 2">
    <name type="scientific">Forsythia ovata</name>
    <dbReference type="NCBI Taxonomy" id="205694"/>
    <lineage>
        <taxon>Eukaryota</taxon>
        <taxon>Viridiplantae</taxon>
        <taxon>Streptophyta</taxon>
        <taxon>Embryophyta</taxon>
        <taxon>Tracheophyta</taxon>
        <taxon>Spermatophyta</taxon>
        <taxon>Magnoliopsida</taxon>
        <taxon>eudicotyledons</taxon>
        <taxon>Gunneridae</taxon>
        <taxon>Pentapetalae</taxon>
        <taxon>asterids</taxon>
        <taxon>lamiids</taxon>
        <taxon>Lamiales</taxon>
        <taxon>Oleaceae</taxon>
        <taxon>Forsythieae</taxon>
        <taxon>Forsythia</taxon>
    </lineage>
</organism>
<keyword evidence="2" id="KW-1185">Reference proteome</keyword>
<reference evidence="2" key="1">
    <citation type="submission" date="2024-07" db="EMBL/GenBank/DDBJ databases">
        <title>Two chromosome-level genome assemblies of Korean endemic species Abeliophyllum distichum and Forsythia ovata (Oleaceae).</title>
        <authorList>
            <person name="Jang H."/>
        </authorList>
    </citation>
    <scope>NUCLEOTIDE SEQUENCE [LARGE SCALE GENOMIC DNA]</scope>
</reference>
<sequence length="135" mass="15271">MSELLYVTPLATSMTSDFLTAYINQPHPQPKAIGDRISQWLLVQEGVPKVIESLQHAEIKVWVLTRNKQETAIYIGLSCKLLTVVMEHIIINGNSESECRKLLCDAKTKLSVKLANSSEIKNTESDYLENPRPRF</sequence>
<dbReference type="Proteomes" id="UP001604277">
    <property type="component" value="Unassembled WGS sequence"/>
</dbReference>
<accession>A0ABD1WYR0</accession>
<dbReference type="Gene3D" id="3.40.50.1000">
    <property type="entry name" value="HAD superfamily/HAD-like"/>
    <property type="match status" value="1"/>
</dbReference>
<dbReference type="PANTHER" id="PTHR24092:SF148">
    <property type="entry name" value="PHOSPHOLIPID-TRANSPORTING ATPASE"/>
    <property type="match status" value="1"/>
</dbReference>
<evidence type="ECO:0000313" key="1">
    <source>
        <dbReference type="EMBL" id="KAL2554851.1"/>
    </source>
</evidence>
<dbReference type="SUPFAM" id="SSF56784">
    <property type="entry name" value="HAD-like"/>
    <property type="match status" value="1"/>
</dbReference>
<dbReference type="PANTHER" id="PTHR24092">
    <property type="entry name" value="PROBABLE PHOSPHOLIPID-TRANSPORTING ATPASE"/>
    <property type="match status" value="1"/>
</dbReference>
<gene>
    <name evidence="1" type="ORF">Fot_08470</name>
</gene>
<dbReference type="InterPro" id="IPR023214">
    <property type="entry name" value="HAD_sf"/>
</dbReference>
<evidence type="ECO:0000313" key="2">
    <source>
        <dbReference type="Proteomes" id="UP001604277"/>
    </source>
</evidence>
<dbReference type="InterPro" id="IPR036412">
    <property type="entry name" value="HAD-like_sf"/>
</dbReference>
<comment type="caution">
    <text evidence="1">The sequence shown here is derived from an EMBL/GenBank/DDBJ whole genome shotgun (WGS) entry which is preliminary data.</text>
</comment>